<gene>
    <name evidence="8" type="ORF">PSON_ATCC_30995.1.T0600020</name>
</gene>
<dbReference type="FunFam" id="1.10.510.10:FF:002183">
    <property type="entry name" value="Uncharacterized protein"/>
    <property type="match status" value="1"/>
</dbReference>
<dbReference type="GO" id="GO:0000407">
    <property type="term" value="C:phagophore assembly site"/>
    <property type="evidence" value="ECO:0007669"/>
    <property type="project" value="TreeGrafter"/>
</dbReference>
<dbReference type="AlphaFoldDB" id="A0A8S1NRT3"/>
<dbReference type="PROSITE" id="PS00108">
    <property type="entry name" value="PROTEIN_KINASE_ST"/>
    <property type="match status" value="1"/>
</dbReference>
<dbReference type="Pfam" id="PF00069">
    <property type="entry name" value="Pkinase"/>
    <property type="match status" value="1"/>
</dbReference>
<evidence type="ECO:0000256" key="5">
    <source>
        <dbReference type="PROSITE-ProRule" id="PRU10141"/>
    </source>
</evidence>
<feature type="binding site" evidence="5">
    <location>
        <position position="36"/>
    </location>
    <ligand>
        <name>ATP</name>
        <dbReference type="ChEBI" id="CHEBI:30616"/>
    </ligand>
</feature>
<evidence type="ECO:0000256" key="3">
    <source>
        <dbReference type="ARBA" id="ARBA00022777"/>
    </source>
</evidence>
<keyword evidence="1" id="KW-0808">Transferase</keyword>
<organism evidence="8 9">
    <name type="scientific">Paramecium sonneborni</name>
    <dbReference type="NCBI Taxonomy" id="65129"/>
    <lineage>
        <taxon>Eukaryota</taxon>
        <taxon>Sar</taxon>
        <taxon>Alveolata</taxon>
        <taxon>Ciliophora</taxon>
        <taxon>Intramacronucleata</taxon>
        <taxon>Oligohymenophorea</taxon>
        <taxon>Peniculida</taxon>
        <taxon>Parameciidae</taxon>
        <taxon>Paramecium</taxon>
    </lineage>
</organism>
<dbReference type="FunFam" id="3.30.200.20:FF:000042">
    <property type="entry name" value="Aurora kinase A"/>
    <property type="match status" value="1"/>
</dbReference>
<dbReference type="GO" id="GO:0010506">
    <property type="term" value="P:regulation of autophagy"/>
    <property type="evidence" value="ECO:0007669"/>
    <property type="project" value="InterPro"/>
</dbReference>
<reference evidence="8" key="1">
    <citation type="submission" date="2021-01" db="EMBL/GenBank/DDBJ databases">
        <authorList>
            <consortium name="Genoscope - CEA"/>
            <person name="William W."/>
        </authorList>
    </citation>
    <scope>NUCLEOTIDE SEQUENCE</scope>
</reference>
<dbReference type="GO" id="GO:0005829">
    <property type="term" value="C:cytosol"/>
    <property type="evidence" value="ECO:0007669"/>
    <property type="project" value="TreeGrafter"/>
</dbReference>
<evidence type="ECO:0000313" key="8">
    <source>
        <dbReference type="EMBL" id="CAD8092951.1"/>
    </source>
</evidence>
<sequence>MKTIDKYTLLNQIGQGQYGKVYKANKHNTQEYYAVKVIKLSRFKQLPKLTQFTMNEVETLKRINNVNVIKFVELFNSKNNLYLVYEFCNGGNLEEYIQRSRNLRESDAMDKFAQLLNGFESLQKENILHRDLKPSNILLHDNIVKIADFGFCKNIEPFDLTQTMVGSPIYMAPEILLGEPYSFSADIWSLGVCLYEMLFGRCPYEDVTIPRLMYQIQNQPLTIPYQVSDGIERLLRRMLTVDPRQRISWQELFQLRIPKNQKSVSPLNNSNRRGVSRKSIRQNSSPYQQVFIKKNSQHFSQKMSDSNESWLHNNIKIILQHRKLLLEHIQAIIKLLEVNDNVHVPLMVLFMIRYIQSQLKLNVDSLIKLREFKNTPQFEKISSIYKEDESQVLLVEKQIVQELNKSQCPSDNVTSEEFQWNTKQFLRTISDDIHSSELQQYLYRFLDSLNK</sequence>
<keyword evidence="6" id="KW-0723">Serine/threonine-protein kinase</keyword>
<evidence type="ECO:0000256" key="4">
    <source>
        <dbReference type="ARBA" id="ARBA00022840"/>
    </source>
</evidence>
<keyword evidence="4 5" id="KW-0067">ATP-binding</keyword>
<comment type="caution">
    <text evidence="8">The sequence shown here is derived from an EMBL/GenBank/DDBJ whole genome shotgun (WGS) entry which is preliminary data.</text>
</comment>
<evidence type="ECO:0000256" key="2">
    <source>
        <dbReference type="ARBA" id="ARBA00022741"/>
    </source>
</evidence>
<dbReference type="GO" id="GO:0016020">
    <property type="term" value="C:membrane"/>
    <property type="evidence" value="ECO:0007669"/>
    <property type="project" value="TreeGrafter"/>
</dbReference>
<dbReference type="GO" id="GO:0005524">
    <property type="term" value="F:ATP binding"/>
    <property type="evidence" value="ECO:0007669"/>
    <property type="project" value="UniProtKB-UniRule"/>
</dbReference>
<dbReference type="InterPro" id="IPR000719">
    <property type="entry name" value="Prot_kinase_dom"/>
</dbReference>
<dbReference type="GO" id="GO:0004674">
    <property type="term" value="F:protein serine/threonine kinase activity"/>
    <property type="evidence" value="ECO:0007669"/>
    <property type="project" value="UniProtKB-KW"/>
</dbReference>
<dbReference type="PANTHER" id="PTHR24348:SF22">
    <property type="entry name" value="NON-SPECIFIC SERINE_THREONINE PROTEIN KINASE"/>
    <property type="match status" value="1"/>
</dbReference>
<dbReference type="EMBL" id="CAJJDN010000060">
    <property type="protein sequence ID" value="CAD8092951.1"/>
    <property type="molecule type" value="Genomic_DNA"/>
</dbReference>
<protein>
    <recommendedName>
        <fullName evidence="7">Protein kinase domain-containing protein</fullName>
    </recommendedName>
</protein>
<keyword evidence="3" id="KW-0418">Kinase</keyword>
<evidence type="ECO:0000259" key="7">
    <source>
        <dbReference type="PROSITE" id="PS50011"/>
    </source>
</evidence>
<comment type="similarity">
    <text evidence="6">Belongs to the protein kinase superfamily.</text>
</comment>
<dbReference type="PROSITE" id="PS00107">
    <property type="entry name" value="PROTEIN_KINASE_ATP"/>
    <property type="match status" value="1"/>
</dbReference>
<keyword evidence="2 5" id="KW-0547">Nucleotide-binding</keyword>
<dbReference type="GO" id="GO:0005776">
    <property type="term" value="C:autophagosome"/>
    <property type="evidence" value="ECO:0007669"/>
    <property type="project" value="TreeGrafter"/>
</dbReference>
<name>A0A8S1NRT3_9CILI</name>
<dbReference type="InterPro" id="IPR045269">
    <property type="entry name" value="Atg1-like"/>
</dbReference>
<feature type="domain" description="Protein kinase" evidence="7">
    <location>
        <begin position="7"/>
        <end position="264"/>
    </location>
</feature>
<dbReference type="InterPro" id="IPR017441">
    <property type="entry name" value="Protein_kinase_ATP_BS"/>
</dbReference>
<evidence type="ECO:0000256" key="6">
    <source>
        <dbReference type="RuleBase" id="RU000304"/>
    </source>
</evidence>
<keyword evidence="9" id="KW-1185">Reference proteome</keyword>
<dbReference type="PROSITE" id="PS50011">
    <property type="entry name" value="PROTEIN_KINASE_DOM"/>
    <property type="match status" value="1"/>
</dbReference>
<proteinExistence type="inferred from homology"/>
<evidence type="ECO:0000313" key="9">
    <source>
        <dbReference type="Proteomes" id="UP000692954"/>
    </source>
</evidence>
<accession>A0A8S1NRT3</accession>
<dbReference type="PANTHER" id="PTHR24348">
    <property type="entry name" value="SERINE/THREONINE-PROTEIN KINASE UNC-51-RELATED"/>
    <property type="match status" value="1"/>
</dbReference>
<dbReference type="OrthoDB" id="436110at2759"/>
<dbReference type="GO" id="GO:0000045">
    <property type="term" value="P:autophagosome assembly"/>
    <property type="evidence" value="ECO:0007669"/>
    <property type="project" value="TreeGrafter"/>
</dbReference>
<dbReference type="Proteomes" id="UP000692954">
    <property type="component" value="Unassembled WGS sequence"/>
</dbReference>
<dbReference type="SMART" id="SM00220">
    <property type="entry name" value="S_TKc"/>
    <property type="match status" value="1"/>
</dbReference>
<dbReference type="InterPro" id="IPR008271">
    <property type="entry name" value="Ser/Thr_kinase_AS"/>
</dbReference>
<evidence type="ECO:0000256" key="1">
    <source>
        <dbReference type="ARBA" id="ARBA00022679"/>
    </source>
</evidence>